<keyword evidence="3" id="KW-1185">Reference proteome</keyword>
<reference evidence="2 3" key="1">
    <citation type="submission" date="2019-01" db="EMBL/GenBank/DDBJ databases">
        <authorList>
            <person name="Chen W.-M."/>
        </authorList>
    </citation>
    <scope>NUCLEOTIDE SEQUENCE [LARGE SCALE GENOMIC DNA]</scope>
    <source>
        <strain evidence="2 3">YBJ-36</strain>
    </source>
</reference>
<comment type="caution">
    <text evidence="2">The sequence shown here is derived from an EMBL/GenBank/DDBJ whole genome shotgun (WGS) entry which is preliminary data.</text>
</comment>
<keyword evidence="1" id="KW-1133">Transmembrane helix</keyword>
<gene>
    <name evidence="2" type="ORF">EOD41_14975</name>
</gene>
<protein>
    <recommendedName>
        <fullName evidence="4">Zinc-ribbon domain-containing protein</fullName>
    </recommendedName>
</protein>
<keyword evidence="1" id="KW-0472">Membrane</keyword>
<keyword evidence="1" id="KW-0812">Transmembrane</keyword>
<evidence type="ECO:0008006" key="4">
    <source>
        <dbReference type="Google" id="ProtNLM"/>
    </source>
</evidence>
<dbReference type="EMBL" id="SACK01000007">
    <property type="protein sequence ID" value="RVT99745.1"/>
    <property type="molecule type" value="Genomic_DNA"/>
</dbReference>
<evidence type="ECO:0000313" key="2">
    <source>
        <dbReference type="EMBL" id="RVT99745.1"/>
    </source>
</evidence>
<dbReference type="Proteomes" id="UP000282759">
    <property type="component" value="Unassembled WGS sequence"/>
</dbReference>
<sequence>MFDLQVIALNDTGGHSPQIRQWSVSIDFFPENNMVIYNITMNGLYLNLAYYLMQPLMPDLKPQLRCRKCNNLFHYRKKTTGIMKAIFLFFPIKAFFCAKCLTTGYRILSDKRYQKYEQILWLRAIS</sequence>
<name>A0A437MQ58_9SPHI</name>
<dbReference type="RefSeq" id="WP_127706356.1">
    <property type="nucleotide sequence ID" value="NZ_SACK01000007.1"/>
</dbReference>
<evidence type="ECO:0000313" key="3">
    <source>
        <dbReference type="Proteomes" id="UP000282759"/>
    </source>
</evidence>
<dbReference type="OrthoDB" id="673504at2"/>
<feature type="transmembrane region" description="Helical" evidence="1">
    <location>
        <begin position="85"/>
        <end position="108"/>
    </location>
</feature>
<organism evidence="2 3">
    <name type="scientific">Mucilaginibacter limnophilus</name>
    <dbReference type="NCBI Taxonomy" id="1932778"/>
    <lineage>
        <taxon>Bacteria</taxon>
        <taxon>Pseudomonadati</taxon>
        <taxon>Bacteroidota</taxon>
        <taxon>Sphingobacteriia</taxon>
        <taxon>Sphingobacteriales</taxon>
        <taxon>Sphingobacteriaceae</taxon>
        <taxon>Mucilaginibacter</taxon>
    </lineage>
</organism>
<accession>A0A437MQ58</accession>
<dbReference type="AlphaFoldDB" id="A0A437MQ58"/>
<evidence type="ECO:0000256" key="1">
    <source>
        <dbReference type="SAM" id="Phobius"/>
    </source>
</evidence>
<proteinExistence type="predicted"/>